<dbReference type="InterPro" id="IPR003807">
    <property type="entry name" value="DUF202"/>
</dbReference>
<sequence length="707" mass="81589">MLFSVKLNNEVYPPWEKHYIAYDYLKKYLKESVISDKSKWTEEDESRFVEALDSELEKVYSFESKKYHQLSERLTIIEKQIEQPANLDAKELETKLEAILEDATHLDKFRRINYTGFTKIVKKHDRLHNKYQVGPLLRVRLSALPFHSEDYSPLLYRLSNIYNFLKENFGSVAKSATTKSAVLSESVAKNHLSGYTTLQFWVHPEDLMEVKAKILRRLPVLVYNREDEDELGADPTVTSLYLDTPDFRLYQSQLEKRREDDVPTSLRFRWHGHLYEKPDITLEQQNEEDGRITRISLKDKNIQKFMEGNKQVIEKNIAKMKQKHATQAVIDDYKAAAEELQTFIITNDLQPMLRTIYKRSAFEIPGDDRVRVILDQDILFIREDALDSKHPIRDPSSWHRADLDQPNVDLRNALRKGEFARFSPAVLEIRLRQSVENKKVEKIPWVEEMIQSQLIKAVPHFTKFLHGIATLYGEEDHLDSLPFWLNDMEHDFRQDLPVPSSSNRPTNRVNYSFTDSQDDEDEDSDDSVVVSAETAAPAGPSQQGVGIPTWTNQGPKLADADSEDEEVELPPGVNKPSQWIKNQSSVKVEAKVWLANERTFNKWLHITCLLSALTFTIYSSVEKSTSPAVATIVAYILFALTLFSGIWGYTQYLRRVELVKARSERHFDNPVGPLIVAIGLLIALVINLFASLHHRRQSHSGPSILHN</sequence>
<dbReference type="Gene3D" id="3.20.100.30">
    <property type="entry name" value="VTC, catalytic tunnel domain"/>
    <property type="match status" value="1"/>
</dbReference>
<comment type="caution">
    <text evidence="9">The sequence shown here is derived from an EMBL/GenBank/DDBJ whole genome shotgun (WGS) entry which is preliminary data.</text>
</comment>
<feature type="transmembrane region" description="Helical" evidence="7">
    <location>
        <begin position="628"/>
        <end position="650"/>
    </location>
</feature>
<feature type="transmembrane region" description="Helical" evidence="7">
    <location>
        <begin position="603"/>
        <end position="621"/>
    </location>
</feature>
<dbReference type="GO" id="GO:0006799">
    <property type="term" value="P:polyphosphate biosynthetic process"/>
    <property type="evidence" value="ECO:0007669"/>
    <property type="project" value="UniProtKB-ARBA"/>
</dbReference>
<evidence type="ECO:0000256" key="5">
    <source>
        <dbReference type="ARBA" id="ARBA00023136"/>
    </source>
</evidence>
<feature type="compositionally biased region" description="Polar residues" evidence="6">
    <location>
        <begin position="540"/>
        <end position="554"/>
    </location>
</feature>
<keyword evidence="2" id="KW-0926">Vacuole</keyword>
<gene>
    <name evidence="9" type="ORF">B9G98_00068</name>
</gene>
<feature type="compositionally biased region" description="Acidic residues" evidence="6">
    <location>
        <begin position="516"/>
        <end position="526"/>
    </location>
</feature>
<dbReference type="GO" id="GO:0000329">
    <property type="term" value="C:fungal-type vacuole membrane"/>
    <property type="evidence" value="ECO:0007669"/>
    <property type="project" value="TreeGrafter"/>
</dbReference>
<dbReference type="InterPro" id="IPR051572">
    <property type="entry name" value="VTC_Complex_Subunit"/>
</dbReference>
<evidence type="ECO:0000256" key="4">
    <source>
        <dbReference type="ARBA" id="ARBA00022989"/>
    </source>
</evidence>
<dbReference type="Pfam" id="PF09359">
    <property type="entry name" value="VTC"/>
    <property type="match status" value="1"/>
</dbReference>
<dbReference type="InterPro" id="IPR004331">
    <property type="entry name" value="SPX_dom"/>
</dbReference>
<evidence type="ECO:0000313" key="10">
    <source>
        <dbReference type="Proteomes" id="UP000238350"/>
    </source>
</evidence>
<comment type="subcellular location">
    <subcellularLocation>
        <location evidence="1">Vacuole membrane</location>
        <topology evidence="1">Multi-pass membrane protein</topology>
    </subcellularLocation>
</comment>
<protein>
    <submittedName>
        <fullName evidence="9">Vacuolar transporter chaperone 2</fullName>
    </submittedName>
</protein>
<evidence type="ECO:0000256" key="1">
    <source>
        <dbReference type="ARBA" id="ARBA00004128"/>
    </source>
</evidence>
<feature type="compositionally biased region" description="Low complexity" evidence="6">
    <location>
        <begin position="527"/>
        <end position="536"/>
    </location>
</feature>
<feature type="transmembrane region" description="Helical" evidence="7">
    <location>
        <begin position="670"/>
        <end position="690"/>
    </location>
</feature>
<dbReference type="InterPro" id="IPR042267">
    <property type="entry name" value="VTC_sf"/>
</dbReference>
<keyword evidence="10" id="KW-1185">Reference proteome</keyword>
<dbReference type="GO" id="GO:0033254">
    <property type="term" value="C:vacuolar transporter chaperone complex"/>
    <property type="evidence" value="ECO:0007669"/>
    <property type="project" value="UniProtKB-ARBA"/>
</dbReference>
<evidence type="ECO:0000256" key="7">
    <source>
        <dbReference type="SAM" id="Phobius"/>
    </source>
</evidence>
<organism evidence="9 10">
    <name type="scientific">Wickerhamiella sorbophila</name>
    <dbReference type="NCBI Taxonomy" id="45607"/>
    <lineage>
        <taxon>Eukaryota</taxon>
        <taxon>Fungi</taxon>
        <taxon>Dikarya</taxon>
        <taxon>Ascomycota</taxon>
        <taxon>Saccharomycotina</taxon>
        <taxon>Dipodascomycetes</taxon>
        <taxon>Dipodascales</taxon>
        <taxon>Trichomonascaceae</taxon>
        <taxon>Wickerhamiella</taxon>
    </lineage>
</organism>
<dbReference type="EMBL" id="NDIQ01000001">
    <property type="protein sequence ID" value="PRT52448.1"/>
    <property type="molecule type" value="Genomic_DNA"/>
</dbReference>
<dbReference type="RefSeq" id="XP_024662394.1">
    <property type="nucleotide sequence ID" value="XM_024806626.1"/>
</dbReference>
<keyword evidence="3 7" id="KW-0812">Transmembrane</keyword>
<dbReference type="OrthoDB" id="6493944at2759"/>
<accession>A0A2T0FBR8</accession>
<dbReference type="InterPro" id="IPR018966">
    <property type="entry name" value="VTC_domain"/>
</dbReference>
<reference evidence="9 10" key="1">
    <citation type="submission" date="2017-04" db="EMBL/GenBank/DDBJ databases">
        <title>Genome sequencing of [Candida] sorbophila.</title>
        <authorList>
            <person name="Ahn J.O."/>
        </authorList>
    </citation>
    <scope>NUCLEOTIDE SEQUENCE [LARGE SCALE GENOMIC DNA]</scope>
    <source>
        <strain evidence="9 10">DS02</strain>
    </source>
</reference>
<dbReference type="Pfam" id="PF02656">
    <property type="entry name" value="DUF202"/>
    <property type="match status" value="1"/>
</dbReference>
<dbReference type="PROSITE" id="PS51382">
    <property type="entry name" value="SPX"/>
    <property type="match status" value="1"/>
</dbReference>
<dbReference type="STRING" id="45607.A0A2T0FBR8"/>
<dbReference type="Proteomes" id="UP000238350">
    <property type="component" value="Unassembled WGS sequence"/>
</dbReference>
<dbReference type="PANTHER" id="PTHR46140">
    <property type="entry name" value="VACUOLAR TRANSPORTER CHAPERONE 1-RELATED"/>
    <property type="match status" value="1"/>
</dbReference>
<name>A0A2T0FBR8_9ASCO</name>
<evidence type="ECO:0000259" key="8">
    <source>
        <dbReference type="PROSITE" id="PS51382"/>
    </source>
</evidence>
<feature type="domain" description="SPX" evidence="8">
    <location>
        <begin position="1"/>
        <end position="138"/>
    </location>
</feature>
<keyword evidence="5 7" id="KW-0472">Membrane</keyword>
<evidence type="ECO:0000256" key="6">
    <source>
        <dbReference type="SAM" id="MobiDB-lite"/>
    </source>
</evidence>
<evidence type="ECO:0000256" key="2">
    <source>
        <dbReference type="ARBA" id="ARBA00022554"/>
    </source>
</evidence>
<feature type="region of interest" description="Disordered" evidence="6">
    <location>
        <begin position="495"/>
        <end position="561"/>
    </location>
</feature>
<dbReference type="PANTHER" id="PTHR46140:SF2">
    <property type="entry name" value="VACUOLAR TRANSPORTER CHAPERONE 3 COMPLEX SUBUNIT 3-RELATED"/>
    <property type="match status" value="1"/>
</dbReference>
<proteinExistence type="predicted"/>
<evidence type="ECO:0000313" key="9">
    <source>
        <dbReference type="EMBL" id="PRT52448.1"/>
    </source>
</evidence>
<feature type="compositionally biased region" description="Polar residues" evidence="6">
    <location>
        <begin position="499"/>
        <end position="515"/>
    </location>
</feature>
<dbReference type="AlphaFoldDB" id="A0A2T0FBR8"/>
<evidence type="ECO:0000256" key="3">
    <source>
        <dbReference type="ARBA" id="ARBA00022692"/>
    </source>
</evidence>
<dbReference type="CDD" id="cd14480">
    <property type="entry name" value="SPX_VTC2_like"/>
    <property type="match status" value="1"/>
</dbReference>
<keyword evidence="4 7" id="KW-1133">Transmembrane helix</keyword>
<dbReference type="GeneID" id="36513817"/>